<dbReference type="STRING" id="1123307.GCA_000380065_01688"/>
<dbReference type="OrthoDB" id="9782395at2"/>
<feature type="domain" description="DUF218" evidence="2">
    <location>
        <begin position="161"/>
        <end position="298"/>
    </location>
</feature>
<dbReference type="RefSeq" id="WP_018372403.1">
    <property type="nucleotide sequence ID" value="NZ_UHFR01000005.1"/>
</dbReference>
<dbReference type="CDD" id="cd06259">
    <property type="entry name" value="YdcF-like"/>
    <property type="match status" value="1"/>
</dbReference>
<dbReference type="AlphaFoldDB" id="A0A380KVA0"/>
<feature type="transmembrane region" description="Helical" evidence="1">
    <location>
        <begin position="6"/>
        <end position="22"/>
    </location>
</feature>
<keyword evidence="1" id="KW-1133">Transmembrane helix</keyword>
<dbReference type="InterPro" id="IPR003848">
    <property type="entry name" value="DUF218"/>
</dbReference>
<dbReference type="GO" id="GO:0005886">
    <property type="term" value="C:plasma membrane"/>
    <property type="evidence" value="ECO:0007669"/>
    <property type="project" value="TreeGrafter"/>
</dbReference>
<feature type="transmembrane region" description="Helical" evidence="1">
    <location>
        <begin position="57"/>
        <end position="82"/>
    </location>
</feature>
<dbReference type="GO" id="GO:0043164">
    <property type="term" value="P:Gram-negative-bacterium-type cell wall biogenesis"/>
    <property type="evidence" value="ECO:0007669"/>
    <property type="project" value="TreeGrafter"/>
</dbReference>
<dbReference type="PANTHER" id="PTHR30336">
    <property type="entry name" value="INNER MEMBRANE PROTEIN, PROBABLE PERMEASE"/>
    <property type="match status" value="1"/>
</dbReference>
<dbReference type="Proteomes" id="UP000254634">
    <property type="component" value="Unassembled WGS sequence"/>
</dbReference>
<protein>
    <submittedName>
        <fullName evidence="3">GdmH</fullName>
    </submittedName>
</protein>
<organism evidence="3 4">
    <name type="scientific">Streptococcus massiliensis</name>
    <dbReference type="NCBI Taxonomy" id="313439"/>
    <lineage>
        <taxon>Bacteria</taxon>
        <taxon>Bacillati</taxon>
        <taxon>Bacillota</taxon>
        <taxon>Bacilli</taxon>
        <taxon>Lactobacillales</taxon>
        <taxon>Streptococcaceae</taxon>
        <taxon>Streptococcus</taxon>
    </lineage>
</organism>
<sequence length="328" mass="37478">MLLHLFWLFPLIIFFLSFLWEPRRMINAYLFSFALGALLATATGFSFIKIGQYNTQLAIYFLLAVASLIPLSFILSILYLIFNGSQMMAFEGRRLVNLLSLFYGLIILLDFGLHFLTLNHHFRIYLAPLDLLLLYGTALYLSHILYSAFYNNWPIRNTPNYIVILGSGLIGEKVPPLLAQRLDKGLALYKKFAKKPMIIVSGGQGKDEQIPEAAAMADYLVEKGMVAENILIEDHSTTTFENLTFSKKLMKKDSTALVVTNSFHALRAGIYMRRVGIKGRSIGSKTALYFLPSALIRENVALFIMYWKWHILILFFLLTPFIFNIIHH</sequence>
<keyword evidence="1" id="KW-0812">Transmembrane</keyword>
<keyword evidence="4" id="KW-1185">Reference proteome</keyword>
<evidence type="ECO:0000313" key="4">
    <source>
        <dbReference type="Proteomes" id="UP000254634"/>
    </source>
</evidence>
<evidence type="ECO:0000259" key="2">
    <source>
        <dbReference type="Pfam" id="PF02698"/>
    </source>
</evidence>
<dbReference type="Pfam" id="PF02698">
    <property type="entry name" value="DUF218"/>
    <property type="match status" value="1"/>
</dbReference>
<name>A0A380KVA0_9STRE</name>
<evidence type="ECO:0000313" key="3">
    <source>
        <dbReference type="EMBL" id="SUN75853.1"/>
    </source>
</evidence>
<dbReference type="PANTHER" id="PTHR30336:SF18">
    <property type="entry name" value="MEMBRANE PROTEIN"/>
    <property type="match status" value="1"/>
</dbReference>
<reference evidence="3" key="1">
    <citation type="submission" date="2018-06" db="EMBL/GenBank/DDBJ databases">
        <authorList>
            <consortium name="Pathogen Informatics"/>
            <person name="Doyle S."/>
        </authorList>
    </citation>
    <scope>NUCLEOTIDE SEQUENCE [LARGE SCALE GENOMIC DNA]</scope>
    <source>
        <strain evidence="3">NCTC13765</strain>
    </source>
</reference>
<evidence type="ECO:0000256" key="1">
    <source>
        <dbReference type="SAM" id="Phobius"/>
    </source>
</evidence>
<feature type="transmembrane region" description="Helical" evidence="1">
    <location>
        <begin position="122"/>
        <end position="146"/>
    </location>
</feature>
<gene>
    <name evidence="3" type="ORF">NCTC13765_00293</name>
</gene>
<keyword evidence="1" id="KW-0472">Membrane</keyword>
<feature type="transmembrane region" description="Helical" evidence="1">
    <location>
        <begin position="94"/>
        <end position="116"/>
    </location>
</feature>
<feature type="transmembrane region" description="Helical" evidence="1">
    <location>
        <begin position="306"/>
        <end position="326"/>
    </location>
</feature>
<dbReference type="InterPro" id="IPR051599">
    <property type="entry name" value="Cell_Envelope_Assoc"/>
</dbReference>
<proteinExistence type="predicted"/>
<feature type="transmembrane region" description="Helical" evidence="1">
    <location>
        <begin position="29"/>
        <end position="51"/>
    </location>
</feature>
<accession>A0A380KVA0</accession>
<dbReference type="GO" id="GO:0000270">
    <property type="term" value="P:peptidoglycan metabolic process"/>
    <property type="evidence" value="ECO:0007669"/>
    <property type="project" value="TreeGrafter"/>
</dbReference>
<dbReference type="EMBL" id="UHFR01000005">
    <property type="protein sequence ID" value="SUN75853.1"/>
    <property type="molecule type" value="Genomic_DNA"/>
</dbReference>
<dbReference type="Gene3D" id="3.40.50.620">
    <property type="entry name" value="HUPs"/>
    <property type="match status" value="1"/>
</dbReference>
<dbReference type="InterPro" id="IPR014729">
    <property type="entry name" value="Rossmann-like_a/b/a_fold"/>
</dbReference>